<comment type="caution">
    <text evidence="1">The sequence shown here is derived from an EMBL/GenBank/DDBJ whole genome shotgun (WGS) entry which is preliminary data.</text>
</comment>
<organism evidence="1 2">
    <name type="scientific">Dermacentor silvarum</name>
    <name type="common">Tick</name>
    <dbReference type="NCBI Taxonomy" id="543639"/>
    <lineage>
        <taxon>Eukaryota</taxon>
        <taxon>Metazoa</taxon>
        <taxon>Ecdysozoa</taxon>
        <taxon>Arthropoda</taxon>
        <taxon>Chelicerata</taxon>
        <taxon>Arachnida</taxon>
        <taxon>Acari</taxon>
        <taxon>Parasitiformes</taxon>
        <taxon>Ixodida</taxon>
        <taxon>Ixodoidea</taxon>
        <taxon>Ixodidae</taxon>
        <taxon>Rhipicephalinae</taxon>
        <taxon>Dermacentor</taxon>
    </lineage>
</organism>
<reference evidence="1" key="1">
    <citation type="submission" date="2020-05" db="EMBL/GenBank/DDBJ databases">
        <title>Large-scale comparative analyses of tick genomes elucidate their genetic diversity and vector capacities.</title>
        <authorList>
            <person name="Jia N."/>
            <person name="Wang J."/>
            <person name="Shi W."/>
            <person name="Du L."/>
            <person name="Sun Y."/>
            <person name="Zhan W."/>
            <person name="Jiang J."/>
            <person name="Wang Q."/>
            <person name="Zhang B."/>
            <person name="Ji P."/>
            <person name="Sakyi L.B."/>
            <person name="Cui X."/>
            <person name="Yuan T."/>
            <person name="Jiang B."/>
            <person name="Yang W."/>
            <person name="Lam T.T.-Y."/>
            <person name="Chang Q."/>
            <person name="Ding S."/>
            <person name="Wang X."/>
            <person name="Zhu J."/>
            <person name="Ruan X."/>
            <person name="Zhao L."/>
            <person name="Wei J."/>
            <person name="Que T."/>
            <person name="Du C."/>
            <person name="Cheng J."/>
            <person name="Dai P."/>
            <person name="Han X."/>
            <person name="Huang E."/>
            <person name="Gao Y."/>
            <person name="Liu J."/>
            <person name="Shao H."/>
            <person name="Ye R."/>
            <person name="Li L."/>
            <person name="Wei W."/>
            <person name="Wang X."/>
            <person name="Wang C."/>
            <person name="Yang T."/>
            <person name="Huo Q."/>
            <person name="Li W."/>
            <person name="Guo W."/>
            <person name="Chen H."/>
            <person name="Zhou L."/>
            <person name="Ni X."/>
            <person name="Tian J."/>
            <person name="Zhou Y."/>
            <person name="Sheng Y."/>
            <person name="Liu T."/>
            <person name="Pan Y."/>
            <person name="Xia L."/>
            <person name="Li J."/>
            <person name="Zhao F."/>
            <person name="Cao W."/>
        </authorList>
    </citation>
    <scope>NUCLEOTIDE SEQUENCE</scope>
    <source>
        <strain evidence="1">Dsil-2018</strain>
    </source>
</reference>
<keyword evidence="2" id="KW-1185">Reference proteome</keyword>
<sequence length="144" mass="16650">MSVDRLCKYTSGNCSKKDMTITYGVFHPQYSPDLRIHGAYSPQEIFQCQLSSTDARCESFDCLSSKDLLQKWLDVITKDNNRDIQFHRATEVCSRHFDDYYGNDRCYLKDGSVPHLFTGRVPKKGRQVLSDCSRHSFVHRNSPT</sequence>
<protein>
    <submittedName>
        <fullName evidence="1">Uncharacterized protein</fullName>
    </submittedName>
</protein>
<name>A0ACB8DY14_DERSI</name>
<gene>
    <name evidence="1" type="ORF">HPB49_008797</name>
</gene>
<proteinExistence type="predicted"/>
<dbReference type="Proteomes" id="UP000821865">
    <property type="component" value="Chromosome 1"/>
</dbReference>
<evidence type="ECO:0000313" key="1">
    <source>
        <dbReference type="EMBL" id="KAH7979231.1"/>
    </source>
</evidence>
<dbReference type="EMBL" id="CM023470">
    <property type="protein sequence ID" value="KAH7979231.1"/>
    <property type="molecule type" value="Genomic_DNA"/>
</dbReference>
<accession>A0ACB8DY14</accession>
<evidence type="ECO:0000313" key="2">
    <source>
        <dbReference type="Proteomes" id="UP000821865"/>
    </source>
</evidence>